<dbReference type="AlphaFoldDB" id="A0A0F7K1Z1"/>
<dbReference type="SUPFAM" id="SSF141673">
    <property type="entry name" value="MOSC N-terminal domain-like"/>
    <property type="match status" value="1"/>
</dbReference>
<dbReference type="Pfam" id="PF03473">
    <property type="entry name" value="MOSC"/>
    <property type="match status" value="1"/>
</dbReference>
<dbReference type="RefSeq" id="WP_046859887.1">
    <property type="nucleotide sequence ID" value="NZ_CP011412.1"/>
</dbReference>
<dbReference type="GO" id="GO:0003824">
    <property type="term" value="F:catalytic activity"/>
    <property type="evidence" value="ECO:0007669"/>
    <property type="project" value="InterPro"/>
</dbReference>
<keyword evidence="3" id="KW-1185">Reference proteome</keyword>
<proteinExistence type="predicted"/>
<dbReference type="PANTHER" id="PTHR14237:SF19">
    <property type="entry name" value="MITOCHONDRIAL AMIDOXIME REDUCING COMPONENT 1"/>
    <property type="match status" value="1"/>
</dbReference>
<dbReference type="PATRIC" id="fig|1543721.4.peg.2491"/>
<dbReference type="GO" id="GO:0030170">
    <property type="term" value="F:pyridoxal phosphate binding"/>
    <property type="evidence" value="ECO:0007669"/>
    <property type="project" value="InterPro"/>
</dbReference>
<dbReference type="InterPro" id="IPR011037">
    <property type="entry name" value="Pyrv_Knase-like_insert_dom_sf"/>
</dbReference>
<reference evidence="2 3" key="1">
    <citation type="journal article" date="2015" name="Genome Announc.">
        <title>Complete Genome Sequence of Sedimenticola thiotaurini Strain SIP-G1, a Polyphosphate- and Polyhydroxyalkanoate-Accumulating Sulfur-Oxidizing Gammaproteobacterium Isolated from Salt Marsh Sediments.</title>
        <authorList>
            <person name="Flood B.E."/>
            <person name="Jones D.S."/>
            <person name="Bailey J.V."/>
        </authorList>
    </citation>
    <scope>NUCLEOTIDE SEQUENCE [LARGE SCALE GENOMIC DNA]</scope>
    <source>
        <strain evidence="2 3">SIP-G1</strain>
    </source>
</reference>
<dbReference type="PROSITE" id="PS51340">
    <property type="entry name" value="MOSC"/>
    <property type="match status" value="1"/>
</dbReference>
<evidence type="ECO:0000313" key="2">
    <source>
        <dbReference type="EMBL" id="AKH20958.1"/>
    </source>
</evidence>
<gene>
    <name evidence="2" type="ORF">AAY24_12040</name>
</gene>
<dbReference type="GO" id="GO:0030151">
    <property type="term" value="F:molybdenum ion binding"/>
    <property type="evidence" value="ECO:0007669"/>
    <property type="project" value="InterPro"/>
</dbReference>
<evidence type="ECO:0000313" key="3">
    <source>
        <dbReference type="Proteomes" id="UP000034410"/>
    </source>
</evidence>
<dbReference type="SUPFAM" id="SSF50800">
    <property type="entry name" value="PK beta-barrel domain-like"/>
    <property type="match status" value="1"/>
</dbReference>
<dbReference type="Pfam" id="PF03476">
    <property type="entry name" value="MOSC_N"/>
    <property type="match status" value="1"/>
</dbReference>
<dbReference type="EMBL" id="CP011412">
    <property type="protein sequence ID" value="AKH20958.1"/>
    <property type="molecule type" value="Genomic_DNA"/>
</dbReference>
<dbReference type="OrthoDB" id="581532at2"/>
<accession>A0A0F7K1Z1</accession>
<dbReference type="InterPro" id="IPR005303">
    <property type="entry name" value="MOCOS_middle"/>
</dbReference>
<evidence type="ECO:0000259" key="1">
    <source>
        <dbReference type="PROSITE" id="PS51340"/>
    </source>
</evidence>
<name>A0A0F7K1Z1_9GAMM</name>
<sequence length="266" mass="29308">MAQLTLSGLYFYPVKSLRGVSLERAPVGSRGIQLDRHWMVVDGAGKFITQRQYPRMALISTALTPGALRLSAPAMPDMEVPVAPGEGETASVQVWGDHCLARSAGDAPANWLSRFLGVDCRLFFMPESTERAVDPDYATAHDRVGFADGFPFMLISQASLDDLNGRLDTPLPMQRFRPNLVVTGCEPYAEDSWRRIRVGEITFRVAKPCSRCAIPAIDPETAEKGAEPLRTLSRYRREGNQVYFGQNLLHDGSGELKIGAPVEVLE</sequence>
<dbReference type="PANTHER" id="PTHR14237">
    <property type="entry name" value="MOLYBDOPTERIN COFACTOR SULFURASE MOSC"/>
    <property type="match status" value="1"/>
</dbReference>
<organism evidence="2 3">
    <name type="scientific">Sedimenticola thiotaurini</name>
    <dbReference type="NCBI Taxonomy" id="1543721"/>
    <lineage>
        <taxon>Bacteria</taxon>
        <taxon>Pseudomonadati</taxon>
        <taxon>Pseudomonadota</taxon>
        <taxon>Gammaproteobacteria</taxon>
        <taxon>Chromatiales</taxon>
        <taxon>Sedimenticolaceae</taxon>
        <taxon>Sedimenticola</taxon>
    </lineage>
</organism>
<dbReference type="KEGG" id="seds:AAY24_12040"/>
<dbReference type="InterPro" id="IPR005302">
    <property type="entry name" value="MoCF_Sase_C"/>
</dbReference>
<protein>
    <recommendedName>
        <fullName evidence="1">MOSC domain-containing protein</fullName>
    </recommendedName>
</protein>
<dbReference type="Proteomes" id="UP000034410">
    <property type="component" value="Chromosome"/>
</dbReference>
<feature type="domain" description="MOSC" evidence="1">
    <location>
        <begin position="120"/>
        <end position="265"/>
    </location>
</feature>